<gene>
    <name evidence="1" type="ORF">CCACVL1_26965</name>
</gene>
<proteinExistence type="predicted"/>
<protein>
    <submittedName>
        <fullName evidence="1">Uncharacterized protein</fullName>
    </submittedName>
</protein>
<name>A0A1R3GCP2_COCAP</name>
<dbReference type="OrthoDB" id="1551848at2759"/>
<organism evidence="1 2">
    <name type="scientific">Corchorus capsularis</name>
    <name type="common">Jute</name>
    <dbReference type="NCBI Taxonomy" id="210143"/>
    <lineage>
        <taxon>Eukaryota</taxon>
        <taxon>Viridiplantae</taxon>
        <taxon>Streptophyta</taxon>
        <taxon>Embryophyta</taxon>
        <taxon>Tracheophyta</taxon>
        <taxon>Spermatophyta</taxon>
        <taxon>Magnoliopsida</taxon>
        <taxon>eudicotyledons</taxon>
        <taxon>Gunneridae</taxon>
        <taxon>Pentapetalae</taxon>
        <taxon>rosids</taxon>
        <taxon>malvids</taxon>
        <taxon>Malvales</taxon>
        <taxon>Malvaceae</taxon>
        <taxon>Grewioideae</taxon>
        <taxon>Apeibeae</taxon>
        <taxon>Corchorus</taxon>
    </lineage>
</organism>
<evidence type="ECO:0000313" key="1">
    <source>
        <dbReference type="EMBL" id="OMO55849.1"/>
    </source>
</evidence>
<keyword evidence="2" id="KW-1185">Reference proteome</keyword>
<dbReference type="Proteomes" id="UP000188268">
    <property type="component" value="Unassembled WGS sequence"/>
</dbReference>
<dbReference type="Gramene" id="OMO55849">
    <property type="protein sequence ID" value="OMO55849"/>
    <property type="gene ID" value="CCACVL1_26965"/>
</dbReference>
<sequence length="110" mass="12334">MAMRLFQQSFGQFQIRRRSPAANSDKHITQAVSKPGSFNSVVYLTVGNAFNAFCSTPAFSNLAAATTPERFRAHLTIQNNPKADIKLHMRTNSKMTTFESKPVFMARVFC</sequence>
<dbReference type="AlphaFoldDB" id="A0A1R3GCP2"/>
<comment type="caution">
    <text evidence="1">The sequence shown here is derived from an EMBL/GenBank/DDBJ whole genome shotgun (WGS) entry which is preliminary data.</text>
</comment>
<dbReference type="EMBL" id="AWWV01014560">
    <property type="protein sequence ID" value="OMO55849.1"/>
    <property type="molecule type" value="Genomic_DNA"/>
</dbReference>
<accession>A0A1R3GCP2</accession>
<reference evidence="1 2" key="1">
    <citation type="submission" date="2013-09" db="EMBL/GenBank/DDBJ databases">
        <title>Corchorus capsularis genome sequencing.</title>
        <authorList>
            <person name="Alam M."/>
            <person name="Haque M.S."/>
            <person name="Islam M.S."/>
            <person name="Emdad E.M."/>
            <person name="Islam M.M."/>
            <person name="Ahmed B."/>
            <person name="Halim A."/>
            <person name="Hossen Q.M.M."/>
            <person name="Hossain M.Z."/>
            <person name="Ahmed R."/>
            <person name="Khan M.M."/>
            <person name="Islam R."/>
            <person name="Rashid M.M."/>
            <person name="Khan S.A."/>
            <person name="Rahman M.S."/>
            <person name="Alam M."/>
        </authorList>
    </citation>
    <scope>NUCLEOTIDE SEQUENCE [LARGE SCALE GENOMIC DNA]</scope>
    <source>
        <strain evidence="2">cv. CVL-1</strain>
        <tissue evidence="1">Whole seedling</tissue>
    </source>
</reference>
<evidence type="ECO:0000313" key="2">
    <source>
        <dbReference type="Proteomes" id="UP000188268"/>
    </source>
</evidence>